<evidence type="ECO:0000256" key="1">
    <source>
        <dbReference type="SAM" id="Phobius"/>
    </source>
</evidence>
<organism evidence="3 4">
    <name type="scientific">Rhodococcus kronopolitis</name>
    <dbReference type="NCBI Taxonomy" id="1460226"/>
    <lineage>
        <taxon>Bacteria</taxon>
        <taxon>Bacillati</taxon>
        <taxon>Actinomycetota</taxon>
        <taxon>Actinomycetes</taxon>
        <taxon>Mycobacteriales</taxon>
        <taxon>Nocardiaceae</taxon>
        <taxon>Rhodococcus</taxon>
    </lineage>
</organism>
<dbReference type="InterPro" id="IPR036890">
    <property type="entry name" value="HATPase_C_sf"/>
</dbReference>
<dbReference type="SUPFAM" id="SSF55874">
    <property type="entry name" value="ATPase domain of HSP90 chaperone/DNA topoisomerase II/histidine kinase"/>
    <property type="match status" value="1"/>
</dbReference>
<reference evidence="4" key="1">
    <citation type="journal article" date="2019" name="Int. J. Syst. Evol. Microbiol.">
        <title>The Global Catalogue of Microorganisms (GCM) 10K type strain sequencing project: providing services to taxonomists for standard genome sequencing and annotation.</title>
        <authorList>
            <consortium name="The Broad Institute Genomics Platform"/>
            <consortium name="The Broad Institute Genome Sequencing Center for Infectious Disease"/>
            <person name="Wu L."/>
            <person name="Ma J."/>
        </authorList>
    </citation>
    <scope>NUCLEOTIDE SEQUENCE [LARGE SCALE GENOMIC DNA]</scope>
    <source>
        <strain evidence="4">CCUG 54520</strain>
    </source>
</reference>
<comment type="caution">
    <text evidence="3">The sequence shown here is derived from an EMBL/GenBank/DDBJ whole genome shotgun (WGS) entry which is preliminary data.</text>
</comment>
<dbReference type="EMBL" id="JBHSFO010000004">
    <property type="protein sequence ID" value="MFC4604036.1"/>
    <property type="molecule type" value="Genomic_DNA"/>
</dbReference>
<sequence length="405" mass="42059">MTRSPDGSAAPTTPAAGARHAAADRILRLFTRLIGGGYLLYLALLLPSITSQAHLTDRWWTPTAAVAVFGSGLSLMAVSFLPDIRILRVACGTAALAYLLALAAWPLAWNGATPANGTAIWLLLFPGLAGLAALAAWGPACAFAHVVIAYTGVHLVNSAALSRGVAILLVPNIAFPAMFAMLFVGAGAMALRTGRMLDATTDATHAAAAAAAAQHARTVERERFDALIHDGVMSTLLSASRQGATPSVARQSAATMRQLDSLRSGPGLHEHFADPEVLSHLRTAATEVAENATLQTLRHPATATVSMPADAVRAMGGALAEALRNSIAHAGPDARQSVVVTIAPDRLSICITDHGIGFDPDSVPTHRLGIAVSIRARMEQVPGGSAHIDSRPADGTRVHLTWCAP</sequence>
<feature type="transmembrane region" description="Helical" evidence="1">
    <location>
        <begin position="29"/>
        <end position="47"/>
    </location>
</feature>
<keyword evidence="4" id="KW-1185">Reference proteome</keyword>
<evidence type="ECO:0000313" key="3">
    <source>
        <dbReference type="EMBL" id="MFC4604036.1"/>
    </source>
</evidence>
<dbReference type="Gene3D" id="3.30.565.10">
    <property type="entry name" value="Histidine kinase-like ATPase, C-terminal domain"/>
    <property type="match status" value="1"/>
</dbReference>
<feature type="domain" description="Histidine kinase/HSP90-like ATPase" evidence="2">
    <location>
        <begin position="289"/>
        <end position="366"/>
    </location>
</feature>
<proteinExistence type="predicted"/>
<protein>
    <submittedName>
        <fullName evidence="3">Sensor histidine kinase</fullName>
    </submittedName>
</protein>
<dbReference type="GO" id="GO:0016301">
    <property type="term" value="F:kinase activity"/>
    <property type="evidence" value="ECO:0007669"/>
    <property type="project" value="UniProtKB-KW"/>
</dbReference>
<feature type="transmembrane region" description="Helical" evidence="1">
    <location>
        <begin position="59"/>
        <end position="81"/>
    </location>
</feature>
<dbReference type="Proteomes" id="UP001595914">
    <property type="component" value="Unassembled WGS sequence"/>
</dbReference>
<keyword evidence="1" id="KW-0812">Transmembrane</keyword>
<feature type="transmembrane region" description="Helical" evidence="1">
    <location>
        <begin position="120"/>
        <end position="153"/>
    </location>
</feature>
<evidence type="ECO:0000313" key="4">
    <source>
        <dbReference type="Proteomes" id="UP001595914"/>
    </source>
</evidence>
<dbReference type="InterPro" id="IPR003594">
    <property type="entry name" value="HATPase_dom"/>
</dbReference>
<feature type="transmembrane region" description="Helical" evidence="1">
    <location>
        <begin position="86"/>
        <end position="108"/>
    </location>
</feature>
<accession>A0ABV9FU03</accession>
<keyword evidence="3" id="KW-0418">Kinase</keyword>
<keyword evidence="1" id="KW-1133">Transmembrane helix</keyword>
<keyword evidence="3" id="KW-0808">Transferase</keyword>
<dbReference type="Pfam" id="PF13581">
    <property type="entry name" value="HATPase_c_2"/>
    <property type="match status" value="1"/>
</dbReference>
<dbReference type="RefSeq" id="WP_378416530.1">
    <property type="nucleotide sequence ID" value="NZ_JBHSFO010000004.1"/>
</dbReference>
<keyword evidence="1" id="KW-0472">Membrane</keyword>
<name>A0ABV9FU03_9NOCA</name>
<feature type="transmembrane region" description="Helical" evidence="1">
    <location>
        <begin position="165"/>
        <end position="191"/>
    </location>
</feature>
<evidence type="ECO:0000259" key="2">
    <source>
        <dbReference type="Pfam" id="PF13581"/>
    </source>
</evidence>
<gene>
    <name evidence="3" type="ORF">ACFO6S_10110</name>
</gene>